<keyword evidence="2" id="KW-0255">Endonuclease</keyword>
<dbReference type="InterPro" id="IPR017482">
    <property type="entry name" value="Lambda-type_endonuclease"/>
</dbReference>
<protein>
    <submittedName>
        <fullName evidence="2">Putative phage-type endonuclease</fullName>
    </submittedName>
</protein>
<organism evidence="2 3">
    <name type="scientific">Thiocapsa roseopersicina</name>
    <dbReference type="NCBI Taxonomy" id="1058"/>
    <lineage>
        <taxon>Bacteria</taxon>
        <taxon>Pseudomonadati</taxon>
        <taxon>Pseudomonadota</taxon>
        <taxon>Gammaproteobacteria</taxon>
        <taxon>Chromatiales</taxon>
        <taxon>Chromatiaceae</taxon>
        <taxon>Thiocapsa</taxon>
    </lineage>
</organism>
<dbReference type="NCBIfam" id="TIGR03033">
    <property type="entry name" value="phage_rel_nuc"/>
    <property type="match status" value="1"/>
</dbReference>
<accession>A0A1H3B6Z9</accession>
<reference evidence="3" key="1">
    <citation type="submission" date="2016-10" db="EMBL/GenBank/DDBJ databases">
        <authorList>
            <person name="Varghese N."/>
            <person name="Submissions S."/>
        </authorList>
    </citation>
    <scope>NUCLEOTIDE SEQUENCE [LARGE SCALE GENOMIC DNA]</scope>
    <source>
        <strain evidence="3">DSM 217</strain>
    </source>
</reference>
<dbReference type="InterPro" id="IPR011335">
    <property type="entry name" value="Restrct_endonuc-II-like"/>
</dbReference>
<dbReference type="AlphaFoldDB" id="A0A1H3B6Z9"/>
<proteinExistence type="predicted"/>
<evidence type="ECO:0000313" key="3">
    <source>
        <dbReference type="Proteomes" id="UP000198816"/>
    </source>
</evidence>
<dbReference type="STRING" id="1058.SAMN05421783_12327"/>
<dbReference type="SUPFAM" id="SSF52980">
    <property type="entry name" value="Restriction endonuclease-like"/>
    <property type="match status" value="1"/>
</dbReference>
<dbReference type="Gene3D" id="3.90.320.10">
    <property type="match status" value="1"/>
</dbReference>
<evidence type="ECO:0000259" key="1">
    <source>
        <dbReference type="Pfam" id="PF09588"/>
    </source>
</evidence>
<gene>
    <name evidence="2" type="ORF">SAMN05421783_12327</name>
</gene>
<sequence length="338" mass="37831">MHVIDITQRTPDWHAWRNAGVSASDAAVVLGVSPYKTPWRLWAEKIGMLLPEDLSGNPIVRRGNALEDTARRGFEERHDTLLLPLCGESDTHPVIRASFDGLDNNGIPVELKVPHESTYLQVLEHGVASEAYRLYWHQVQCQIHVADAAEGWLVFHRAPGIAVDFRIPRDETFIRDTLVPRCLEFRARVEKKQEPERDPERDLYTPSGTELATWTRLSGEYRRLAAEKAKLDAALKTLKSGLDGIESQLVALLGDFAMGESAGLRVLRYAVAGAIDYKAALADVAPDVDPMRLERYRRASSDRVRITTLKEGTASGPFSEAEVQALRHATETDMGFYF</sequence>
<dbReference type="InterPro" id="IPR019080">
    <property type="entry name" value="YqaJ_viral_recombinase"/>
</dbReference>
<keyword evidence="2" id="KW-0540">Nuclease</keyword>
<dbReference type="Pfam" id="PF09588">
    <property type="entry name" value="YqaJ"/>
    <property type="match status" value="1"/>
</dbReference>
<dbReference type="GO" id="GO:0004519">
    <property type="term" value="F:endonuclease activity"/>
    <property type="evidence" value="ECO:0007669"/>
    <property type="project" value="UniProtKB-KW"/>
</dbReference>
<dbReference type="RefSeq" id="WP_093036237.1">
    <property type="nucleotide sequence ID" value="NZ_FNNZ01000023.1"/>
</dbReference>
<keyword evidence="2" id="KW-0378">Hydrolase</keyword>
<name>A0A1H3B6Z9_THIRO</name>
<keyword evidence="3" id="KW-1185">Reference proteome</keyword>
<dbReference type="EMBL" id="FNNZ01000023">
    <property type="protein sequence ID" value="SDX37683.1"/>
    <property type="molecule type" value="Genomic_DNA"/>
</dbReference>
<feature type="domain" description="YqaJ viral recombinase" evidence="1">
    <location>
        <begin position="12"/>
        <end position="148"/>
    </location>
</feature>
<dbReference type="OrthoDB" id="9135654at2"/>
<dbReference type="Proteomes" id="UP000198816">
    <property type="component" value="Unassembled WGS sequence"/>
</dbReference>
<dbReference type="InterPro" id="IPR011604">
    <property type="entry name" value="PDDEXK-like_dom_sf"/>
</dbReference>
<evidence type="ECO:0000313" key="2">
    <source>
        <dbReference type="EMBL" id="SDX37683.1"/>
    </source>
</evidence>